<keyword evidence="4" id="KW-0175">Coiled coil</keyword>
<accession>T1H707</accession>
<keyword evidence="8" id="KW-1185">Reference proteome</keyword>
<organism evidence="7 8">
    <name type="scientific">Megaselia scalaris</name>
    <name type="common">Humpbacked fly</name>
    <name type="synonym">Phora scalaris</name>
    <dbReference type="NCBI Taxonomy" id="36166"/>
    <lineage>
        <taxon>Eukaryota</taxon>
        <taxon>Metazoa</taxon>
        <taxon>Ecdysozoa</taxon>
        <taxon>Arthropoda</taxon>
        <taxon>Hexapoda</taxon>
        <taxon>Insecta</taxon>
        <taxon>Pterygota</taxon>
        <taxon>Neoptera</taxon>
        <taxon>Endopterygota</taxon>
        <taxon>Diptera</taxon>
        <taxon>Brachycera</taxon>
        <taxon>Muscomorpha</taxon>
        <taxon>Platypezoidea</taxon>
        <taxon>Phoridae</taxon>
        <taxon>Megaseliini</taxon>
        <taxon>Megaselia</taxon>
    </lineage>
</organism>
<evidence type="ECO:0000256" key="2">
    <source>
        <dbReference type="ARBA" id="ARBA00022664"/>
    </source>
</evidence>
<keyword evidence="5" id="KW-0508">mRNA splicing</keyword>
<protein>
    <submittedName>
        <fullName evidence="7">Uncharacterized protein</fullName>
    </submittedName>
</protein>
<dbReference type="AlphaFoldDB" id="T1H707"/>
<keyword evidence="2" id="KW-0507">mRNA processing</keyword>
<dbReference type="GO" id="GO:0006397">
    <property type="term" value="P:mRNA processing"/>
    <property type="evidence" value="ECO:0007669"/>
    <property type="project" value="UniProtKB-KW"/>
</dbReference>
<evidence type="ECO:0000256" key="4">
    <source>
        <dbReference type="ARBA" id="ARBA00023054"/>
    </source>
</evidence>
<name>T1H707_MEGSC</name>
<dbReference type="InterPro" id="IPR022209">
    <property type="entry name" value="CWC25"/>
</dbReference>
<evidence type="ECO:0000313" key="7">
    <source>
        <dbReference type="EnsemblMetazoa" id="MESCA012489-PA"/>
    </source>
</evidence>
<evidence type="ECO:0000256" key="1">
    <source>
        <dbReference type="ARBA" id="ARBA00004123"/>
    </source>
</evidence>
<evidence type="ECO:0000313" key="8">
    <source>
        <dbReference type="Proteomes" id="UP000015102"/>
    </source>
</evidence>
<evidence type="ECO:0000256" key="5">
    <source>
        <dbReference type="ARBA" id="ARBA00023187"/>
    </source>
</evidence>
<keyword evidence="3" id="KW-0747">Spliceosome</keyword>
<dbReference type="Proteomes" id="UP000015102">
    <property type="component" value="Unassembled WGS sequence"/>
</dbReference>
<dbReference type="GO" id="GO:0008380">
    <property type="term" value="P:RNA splicing"/>
    <property type="evidence" value="ECO:0007669"/>
    <property type="project" value="UniProtKB-KW"/>
</dbReference>
<dbReference type="Pfam" id="PF12542">
    <property type="entry name" value="CWC25"/>
    <property type="match status" value="1"/>
</dbReference>
<dbReference type="STRING" id="36166.T1H707"/>
<evidence type="ECO:0000256" key="3">
    <source>
        <dbReference type="ARBA" id="ARBA00022728"/>
    </source>
</evidence>
<dbReference type="EnsemblMetazoa" id="MESCA012489-RA">
    <property type="protein sequence ID" value="MESCA012489-PA"/>
    <property type="gene ID" value="MESCA012489"/>
</dbReference>
<keyword evidence="6" id="KW-0539">Nucleus</keyword>
<reference evidence="8" key="1">
    <citation type="submission" date="2013-02" db="EMBL/GenBank/DDBJ databases">
        <authorList>
            <person name="Hughes D."/>
        </authorList>
    </citation>
    <scope>NUCLEOTIDE SEQUENCE</scope>
    <source>
        <strain>Durham</strain>
        <strain evidence="8">NC isolate 2 -- Noor lab</strain>
    </source>
</reference>
<reference evidence="7" key="2">
    <citation type="submission" date="2015-06" db="UniProtKB">
        <authorList>
            <consortium name="EnsemblMetazoa"/>
        </authorList>
    </citation>
    <scope>IDENTIFICATION</scope>
</reference>
<comment type="subcellular location">
    <subcellularLocation>
        <location evidence="1">Nucleus</location>
    </subcellularLocation>
</comment>
<dbReference type="HOGENOM" id="CLU_2678098_0_0_1"/>
<sequence length="75" mass="9025">MYKNSSELLNRDEYLLGKSVDKNFEELIDEKLQQIGIKSQKNHVEHDVVPFSIREYKQRKLMEDPLMAIRQKEME</sequence>
<dbReference type="GO" id="GO:0005681">
    <property type="term" value="C:spliceosomal complex"/>
    <property type="evidence" value="ECO:0007669"/>
    <property type="project" value="UniProtKB-KW"/>
</dbReference>
<evidence type="ECO:0000256" key="6">
    <source>
        <dbReference type="ARBA" id="ARBA00023242"/>
    </source>
</evidence>
<proteinExistence type="predicted"/>